<accession>A0ABV1G5W5</accession>
<dbReference type="NCBIfam" id="TIGR00095">
    <property type="entry name" value="16S rRNA (guanine(966)-N(2))-methyltransferase RsmD"/>
    <property type="match status" value="1"/>
</dbReference>
<dbReference type="PROSITE" id="PS00092">
    <property type="entry name" value="N6_MTASE"/>
    <property type="match status" value="1"/>
</dbReference>
<keyword evidence="4" id="KW-1185">Reference proteome</keyword>
<comment type="caution">
    <text evidence="3">The sequence shown here is derived from an EMBL/GenBank/DDBJ whole genome shotgun (WGS) entry which is preliminary data.</text>
</comment>
<dbReference type="Pfam" id="PF03602">
    <property type="entry name" value="Cons_hypoth95"/>
    <property type="match status" value="1"/>
</dbReference>
<dbReference type="InterPro" id="IPR004398">
    <property type="entry name" value="RNA_MeTrfase_RsmD"/>
</dbReference>
<dbReference type="EC" id="2.1.1.171" evidence="3"/>
<proteinExistence type="predicted"/>
<dbReference type="GO" id="GO:0052913">
    <property type="term" value="F:16S rRNA (guanine(966)-N(2))-methyltransferase activity"/>
    <property type="evidence" value="ECO:0007669"/>
    <property type="project" value="UniProtKB-EC"/>
</dbReference>
<dbReference type="PANTHER" id="PTHR43542">
    <property type="entry name" value="METHYLTRANSFERASE"/>
    <property type="match status" value="1"/>
</dbReference>
<evidence type="ECO:0000313" key="3">
    <source>
        <dbReference type="EMBL" id="MEQ2510801.1"/>
    </source>
</evidence>
<dbReference type="InterPro" id="IPR029063">
    <property type="entry name" value="SAM-dependent_MTases_sf"/>
</dbReference>
<gene>
    <name evidence="3" type="primary">rsmD</name>
    <name evidence="3" type="ORF">WMO66_06000</name>
</gene>
<evidence type="ECO:0000256" key="2">
    <source>
        <dbReference type="ARBA" id="ARBA00022679"/>
    </source>
</evidence>
<dbReference type="Gene3D" id="3.40.50.150">
    <property type="entry name" value="Vaccinia Virus protein VP39"/>
    <property type="match status" value="1"/>
</dbReference>
<name>A0ABV1G5W5_9FIRM</name>
<evidence type="ECO:0000256" key="1">
    <source>
        <dbReference type="ARBA" id="ARBA00022603"/>
    </source>
</evidence>
<keyword evidence="1 3" id="KW-0489">Methyltransferase</keyword>
<dbReference type="SUPFAM" id="SSF53335">
    <property type="entry name" value="S-adenosyl-L-methionine-dependent methyltransferases"/>
    <property type="match status" value="1"/>
</dbReference>
<sequence>MRVITGTARGTKLKTPEGMLTRPTTDRVKEALFNIIQFDIAGDVLDLFAGTGQLGIEALSRGASRAVFVDHRQDAAALVRENLRRTHFEDRGEVVCTDFTQYLARCRRKFRLIFLDPPYAEKSLETAIQRLSEIDILSDGGIIITERPLGKPLAEEFPGLTRSKDYHYGKTTITLLRKTGAGGGND</sequence>
<dbReference type="InterPro" id="IPR002052">
    <property type="entry name" value="DNA_methylase_N6_adenine_CS"/>
</dbReference>
<organism evidence="3 4">
    <name type="scientific">Faecousia intestinalis</name>
    <dbReference type="NCBI Taxonomy" id="3133167"/>
    <lineage>
        <taxon>Bacteria</taxon>
        <taxon>Bacillati</taxon>
        <taxon>Bacillota</taxon>
        <taxon>Clostridia</taxon>
        <taxon>Eubacteriales</taxon>
        <taxon>Oscillospiraceae</taxon>
        <taxon>Faecousia</taxon>
    </lineage>
</organism>
<keyword evidence="2 3" id="KW-0808">Transferase</keyword>
<protein>
    <submittedName>
        <fullName evidence="3">16S rRNA (Guanine(966)-N(2))-methyltransferase RsmD</fullName>
        <ecNumber evidence="3">2.1.1.171</ecNumber>
    </submittedName>
</protein>
<dbReference type="CDD" id="cd02440">
    <property type="entry name" value="AdoMet_MTases"/>
    <property type="match status" value="1"/>
</dbReference>
<dbReference type="RefSeq" id="WP_349135481.1">
    <property type="nucleotide sequence ID" value="NZ_JBBMFF010000187.1"/>
</dbReference>
<dbReference type="EMBL" id="JBBMFF010000187">
    <property type="protein sequence ID" value="MEQ2510801.1"/>
    <property type="molecule type" value="Genomic_DNA"/>
</dbReference>
<dbReference type="PANTHER" id="PTHR43542:SF1">
    <property type="entry name" value="METHYLTRANSFERASE"/>
    <property type="match status" value="1"/>
</dbReference>
<reference evidence="3 4" key="1">
    <citation type="submission" date="2024-03" db="EMBL/GenBank/DDBJ databases">
        <title>Human intestinal bacterial collection.</title>
        <authorList>
            <person name="Pauvert C."/>
            <person name="Hitch T.C.A."/>
            <person name="Clavel T."/>
        </authorList>
    </citation>
    <scope>NUCLEOTIDE SEQUENCE [LARGE SCALE GENOMIC DNA]</scope>
    <source>
        <strain evidence="3 4">CLA-AA-H192</strain>
    </source>
</reference>
<dbReference type="PIRSF" id="PIRSF004553">
    <property type="entry name" value="CHP00095"/>
    <property type="match status" value="1"/>
</dbReference>
<dbReference type="Proteomes" id="UP001491552">
    <property type="component" value="Unassembled WGS sequence"/>
</dbReference>
<evidence type="ECO:0000313" key="4">
    <source>
        <dbReference type="Proteomes" id="UP001491552"/>
    </source>
</evidence>